<reference evidence="1" key="1">
    <citation type="submission" date="2021-06" db="EMBL/GenBank/DDBJ databases">
        <title>Comparative genomics, transcriptomics and evolutionary studies reveal genomic signatures of adaptation to plant cell wall in hemibiotrophic fungi.</title>
        <authorList>
            <consortium name="DOE Joint Genome Institute"/>
            <person name="Baroncelli R."/>
            <person name="Diaz J.F."/>
            <person name="Benocci T."/>
            <person name="Peng M."/>
            <person name="Battaglia E."/>
            <person name="Haridas S."/>
            <person name="Andreopoulos W."/>
            <person name="Labutti K."/>
            <person name="Pangilinan J."/>
            <person name="Floch G.L."/>
            <person name="Makela M.R."/>
            <person name="Henrissat B."/>
            <person name="Grigoriev I.V."/>
            <person name="Crouch J.A."/>
            <person name="De Vries R.P."/>
            <person name="Sukno S.A."/>
            <person name="Thon M.R."/>
        </authorList>
    </citation>
    <scope>NUCLEOTIDE SEQUENCE</scope>
    <source>
        <strain evidence="1">CBS 102054</strain>
    </source>
</reference>
<evidence type="ECO:0000313" key="2">
    <source>
        <dbReference type="Proteomes" id="UP001243989"/>
    </source>
</evidence>
<proteinExistence type="predicted"/>
<keyword evidence="2" id="KW-1185">Reference proteome</keyword>
<comment type="caution">
    <text evidence="1">The sequence shown here is derived from an EMBL/GenBank/DDBJ whole genome shotgun (WGS) entry which is preliminary data.</text>
</comment>
<organism evidence="1 2">
    <name type="scientific">Colletotrichum phormii</name>
    <dbReference type="NCBI Taxonomy" id="359342"/>
    <lineage>
        <taxon>Eukaryota</taxon>
        <taxon>Fungi</taxon>
        <taxon>Dikarya</taxon>
        <taxon>Ascomycota</taxon>
        <taxon>Pezizomycotina</taxon>
        <taxon>Sordariomycetes</taxon>
        <taxon>Hypocreomycetidae</taxon>
        <taxon>Glomerellales</taxon>
        <taxon>Glomerellaceae</taxon>
        <taxon>Colletotrichum</taxon>
        <taxon>Colletotrichum acutatum species complex</taxon>
    </lineage>
</organism>
<accession>A0AAJ0A0H1</accession>
<dbReference type="GeneID" id="85474551"/>
<dbReference type="RefSeq" id="XP_060449782.1">
    <property type="nucleotide sequence ID" value="XM_060589689.1"/>
</dbReference>
<protein>
    <submittedName>
        <fullName evidence="1">Uncharacterized protein</fullName>
    </submittedName>
</protein>
<name>A0AAJ0A0H1_9PEZI</name>
<dbReference type="EMBL" id="JAHMHQ010000003">
    <property type="protein sequence ID" value="KAK1641175.1"/>
    <property type="molecule type" value="Genomic_DNA"/>
</dbReference>
<evidence type="ECO:0000313" key="1">
    <source>
        <dbReference type="EMBL" id="KAK1641175.1"/>
    </source>
</evidence>
<gene>
    <name evidence="1" type="ORF">BDP81DRAFT_418229</name>
</gene>
<sequence length="162" mass="17755">MEPARAGRCARLVQQRASTRVDILVPFFLLPASIPRMSGLSPSAPCGVGVGGFCEHAIDSHTCFFVSMTLHGNHAKVLTGSCMFVMKDPCATSTPASRRLAKLRIYEDLKEAYLCMISPVLDFAIKKKVLYPLVVFDHLVVCDGATWTLERIAEKSEIAELP</sequence>
<dbReference type="AlphaFoldDB" id="A0AAJ0A0H1"/>
<dbReference type="Proteomes" id="UP001243989">
    <property type="component" value="Unassembled WGS sequence"/>
</dbReference>